<name>A0A8E5MDA1_USTVR</name>
<evidence type="ECO:0000313" key="2">
    <source>
        <dbReference type="Proteomes" id="UP000027002"/>
    </source>
</evidence>
<keyword evidence="2" id="KW-1185">Reference proteome</keyword>
<dbReference type="RefSeq" id="XP_042993516.1">
    <property type="nucleotide sequence ID" value="XM_043137582.1"/>
</dbReference>
<evidence type="ECO:0000313" key="1">
    <source>
        <dbReference type="EMBL" id="QUC15843.1"/>
    </source>
</evidence>
<dbReference type="EMBL" id="CP072753">
    <property type="protein sequence ID" value="QUC15843.1"/>
    <property type="molecule type" value="Genomic_DNA"/>
</dbReference>
<proteinExistence type="predicted"/>
<organism evidence="1 2">
    <name type="scientific">Ustilaginoidea virens</name>
    <name type="common">Rice false smut fungus</name>
    <name type="synonym">Villosiclava virens</name>
    <dbReference type="NCBI Taxonomy" id="1159556"/>
    <lineage>
        <taxon>Eukaryota</taxon>
        <taxon>Fungi</taxon>
        <taxon>Dikarya</taxon>
        <taxon>Ascomycota</taxon>
        <taxon>Pezizomycotina</taxon>
        <taxon>Sordariomycetes</taxon>
        <taxon>Hypocreomycetidae</taxon>
        <taxon>Hypocreales</taxon>
        <taxon>Clavicipitaceae</taxon>
        <taxon>Ustilaginoidea</taxon>
    </lineage>
</organism>
<accession>A0A8E5MDA1</accession>
<reference evidence="1" key="1">
    <citation type="submission" date="2020-03" db="EMBL/GenBank/DDBJ databases">
        <title>A mixture of massive structural variations and highly conserved coding sequences in Ustilaginoidea virens genome.</title>
        <authorList>
            <person name="Zhang K."/>
            <person name="Zhao Z."/>
            <person name="Zhang Z."/>
            <person name="Li Y."/>
            <person name="Hsiang T."/>
            <person name="Sun W."/>
        </authorList>
    </citation>
    <scope>NUCLEOTIDE SEQUENCE</scope>
    <source>
        <strain evidence="1">UV-8b</strain>
    </source>
</reference>
<dbReference type="Proteomes" id="UP000027002">
    <property type="component" value="Chromosome 1"/>
</dbReference>
<gene>
    <name evidence="1" type="ORF">UV8b_00084</name>
</gene>
<dbReference type="KEGG" id="uvi:66060862"/>
<dbReference type="AlphaFoldDB" id="A0A8E5MDA1"/>
<protein>
    <submittedName>
        <fullName evidence="1">Uncharacterized protein</fullName>
    </submittedName>
</protein>
<sequence>MHINYRNTGRSSHFFLSASPSQQESSLLAWSFPISGRTGRNARIGDDLLAQGSCWRGGAKFCRGSGCYVSFIDGYCRKLGMSQLKKRSPASRRSLYKLGMSLTIGTRDGHLTICYLAWFALSPQCGIIPLSSIDGARVAAGISGLCQALDGRWRNVSSSPMLRRCSTM</sequence>
<dbReference type="GeneID" id="66060862"/>